<dbReference type="GeneID" id="9222805"/>
<feature type="signal peptide" evidence="1">
    <location>
        <begin position="1"/>
        <end position="21"/>
    </location>
</feature>
<evidence type="ECO:0000256" key="1">
    <source>
        <dbReference type="SAM" id="SignalP"/>
    </source>
</evidence>
<dbReference type="Proteomes" id="UP000002035">
    <property type="component" value="Unassembled WGS sequence"/>
</dbReference>
<organism evidence="2 3">
    <name type="scientific">Arthroderma otae (strain ATCC MYA-4605 / CBS 113480)</name>
    <name type="common">Microsporum canis</name>
    <dbReference type="NCBI Taxonomy" id="554155"/>
    <lineage>
        <taxon>Eukaryota</taxon>
        <taxon>Fungi</taxon>
        <taxon>Dikarya</taxon>
        <taxon>Ascomycota</taxon>
        <taxon>Pezizomycotina</taxon>
        <taxon>Eurotiomycetes</taxon>
        <taxon>Eurotiomycetidae</taxon>
        <taxon>Onygenales</taxon>
        <taxon>Arthrodermataceae</taxon>
        <taxon>Microsporum</taxon>
    </lineage>
</organism>
<dbReference type="Gene3D" id="3.40.390.10">
    <property type="entry name" value="Collagenase (Catalytic Domain)"/>
    <property type="match status" value="1"/>
</dbReference>
<keyword evidence="3" id="KW-1185">Reference proteome</keyword>
<sequence>MDFFFSFALVAITLTFPGVLGGNQAWETSIKLGGVQSPLDSALPVDNTTVIADLHRAKRALSIVPGSGNADRHIWPNMNIPYCFEHKSWPDRGGKSTKEILFNDLVEARDLWYQQGLPESFKWTELNDYACSSSQRSDYLLIQFNTEGRLSSTVGKPPIDSLNPGPRMLLSDSVEVGMLNVVANYAHEMGLGRHILIVRCPWQHVWGLYHEHQNQAYWGSPYSASGGSVFGMNNFHCENLNDYEATVARVTNAYPAWQVGNIVRDFCRFRANAEDVRFSASDYLPWVNTQVLADSNTNIDWDSIMIYPSGAGGKGSASPGNDQRMAVLTKPNGDLIPINLKPSARDIAALKKLYSYKSSVVLNFLGSSKNKLKQKFDKIRKKDPDNICNVSATTMPMTTPTTVPQTTRHI</sequence>
<feature type="chain" id="PRO_5002951484" description="Secreted protein" evidence="1">
    <location>
        <begin position="22"/>
        <end position="410"/>
    </location>
</feature>
<dbReference type="AlphaFoldDB" id="C5FMR7"/>
<reference evidence="3" key="1">
    <citation type="journal article" date="2012" name="MBio">
        <title>Comparative genome analysis of Trichophyton rubrum and related dermatophytes reveals candidate genes involved in infection.</title>
        <authorList>
            <person name="Martinez D.A."/>
            <person name="Oliver B.G."/>
            <person name="Graeser Y."/>
            <person name="Goldberg J.M."/>
            <person name="Li W."/>
            <person name="Martinez-Rossi N.M."/>
            <person name="Monod M."/>
            <person name="Shelest E."/>
            <person name="Barton R.C."/>
            <person name="Birch E."/>
            <person name="Brakhage A.A."/>
            <person name="Chen Z."/>
            <person name="Gurr S.J."/>
            <person name="Heiman D."/>
            <person name="Heitman J."/>
            <person name="Kosti I."/>
            <person name="Rossi A."/>
            <person name="Saif S."/>
            <person name="Samalova M."/>
            <person name="Saunders C.W."/>
            <person name="Shea T."/>
            <person name="Summerbell R.C."/>
            <person name="Xu J."/>
            <person name="Young S."/>
            <person name="Zeng Q."/>
            <person name="Birren B.W."/>
            <person name="Cuomo C.A."/>
            <person name="White T.C."/>
        </authorList>
    </citation>
    <scope>NUCLEOTIDE SEQUENCE [LARGE SCALE GENOMIC DNA]</scope>
    <source>
        <strain evidence="3">ATCC MYA-4605 / CBS 113480</strain>
    </source>
</reference>
<protein>
    <recommendedName>
        <fullName evidence="4">Secreted protein</fullName>
    </recommendedName>
</protein>
<name>C5FMR7_ARTOC</name>
<gene>
    <name evidence="2" type="ORF">MCYG_03989</name>
</gene>
<keyword evidence="1" id="KW-0732">Signal</keyword>
<dbReference type="GO" id="GO:0008237">
    <property type="term" value="F:metallopeptidase activity"/>
    <property type="evidence" value="ECO:0007669"/>
    <property type="project" value="InterPro"/>
</dbReference>
<dbReference type="EMBL" id="DS995703">
    <property type="protein sequence ID" value="EEQ31170.1"/>
    <property type="molecule type" value="Genomic_DNA"/>
</dbReference>
<dbReference type="eggNOG" id="ENOG502S2ST">
    <property type="taxonomic scope" value="Eukaryota"/>
</dbReference>
<dbReference type="OMA" id="HEHQNPL"/>
<accession>C5FMR7</accession>
<dbReference type="InterPro" id="IPR024079">
    <property type="entry name" value="MetalloPept_cat_dom_sf"/>
</dbReference>
<evidence type="ECO:0000313" key="3">
    <source>
        <dbReference type="Proteomes" id="UP000002035"/>
    </source>
</evidence>
<dbReference type="VEuPathDB" id="FungiDB:MCYG_03989"/>
<evidence type="ECO:0000313" key="2">
    <source>
        <dbReference type="EMBL" id="EEQ31170.1"/>
    </source>
</evidence>
<proteinExistence type="predicted"/>
<dbReference type="OrthoDB" id="291007at2759"/>
<dbReference type="HOGENOM" id="CLU_043165_0_0_1"/>
<dbReference type="SUPFAM" id="SSF55486">
    <property type="entry name" value="Metalloproteases ('zincins'), catalytic domain"/>
    <property type="match status" value="1"/>
</dbReference>
<evidence type="ECO:0008006" key="4">
    <source>
        <dbReference type="Google" id="ProtNLM"/>
    </source>
</evidence>
<dbReference type="RefSeq" id="XP_002848483.1">
    <property type="nucleotide sequence ID" value="XM_002848437.1"/>
</dbReference>
<dbReference type="STRING" id="554155.C5FMR7"/>